<gene>
    <name evidence="4" type="ORF">Ahu01nite_071960</name>
</gene>
<dbReference type="PRINTS" id="PR00834">
    <property type="entry name" value="PROTEASES2C"/>
</dbReference>
<dbReference type="SUPFAM" id="SSF50494">
    <property type="entry name" value="Trypsin-like serine proteases"/>
    <property type="match status" value="1"/>
</dbReference>
<keyword evidence="2" id="KW-0378">Hydrolase</keyword>
<dbReference type="InterPro" id="IPR051201">
    <property type="entry name" value="Chloro_Bact_Ser_Proteases"/>
</dbReference>
<name>A0ABQ3ZZU7_9ACTN</name>
<dbReference type="Proteomes" id="UP000603200">
    <property type="component" value="Unassembled WGS sequence"/>
</dbReference>
<accession>A0ABQ3ZZU7</accession>
<comment type="caution">
    <text evidence="4">The sequence shown here is derived from an EMBL/GenBank/DDBJ whole genome shotgun (WGS) entry which is preliminary data.</text>
</comment>
<dbReference type="EMBL" id="BOMN01000102">
    <property type="protein sequence ID" value="GIE24094.1"/>
    <property type="molecule type" value="Genomic_DNA"/>
</dbReference>
<reference evidence="4 5" key="1">
    <citation type="submission" date="2021-01" db="EMBL/GenBank/DDBJ databases">
        <title>Whole genome shotgun sequence of Actinoplanes humidus NBRC 14915.</title>
        <authorList>
            <person name="Komaki H."/>
            <person name="Tamura T."/>
        </authorList>
    </citation>
    <scope>NUCLEOTIDE SEQUENCE [LARGE SCALE GENOMIC DNA]</scope>
    <source>
        <strain evidence="4 5">NBRC 14915</strain>
    </source>
</reference>
<evidence type="ECO:0000313" key="4">
    <source>
        <dbReference type="EMBL" id="GIE24094.1"/>
    </source>
</evidence>
<evidence type="ECO:0000256" key="1">
    <source>
        <dbReference type="ARBA" id="ARBA00022670"/>
    </source>
</evidence>
<dbReference type="InterPro" id="IPR001940">
    <property type="entry name" value="Peptidase_S1C"/>
</dbReference>
<evidence type="ECO:0000256" key="2">
    <source>
        <dbReference type="ARBA" id="ARBA00022801"/>
    </source>
</evidence>
<proteinExistence type="predicted"/>
<keyword evidence="5" id="KW-1185">Reference proteome</keyword>
<evidence type="ECO:0000313" key="5">
    <source>
        <dbReference type="Proteomes" id="UP000603200"/>
    </source>
</evidence>
<dbReference type="RefSeq" id="WP_203841132.1">
    <property type="nucleotide sequence ID" value="NZ_BAAATV010000012.1"/>
</dbReference>
<dbReference type="InterPro" id="IPR009003">
    <property type="entry name" value="Peptidase_S1_PA"/>
</dbReference>
<feature type="region of interest" description="Disordered" evidence="3">
    <location>
        <begin position="1"/>
        <end position="54"/>
    </location>
</feature>
<evidence type="ECO:0008006" key="6">
    <source>
        <dbReference type="Google" id="ProtNLM"/>
    </source>
</evidence>
<dbReference type="Pfam" id="PF13365">
    <property type="entry name" value="Trypsin_2"/>
    <property type="match status" value="1"/>
</dbReference>
<evidence type="ECO:0000256" key="3">
    <source>
        <dbReference type="SAM" id="MobiDB-lite"/>
    </source>
</evidence>
<protein>
    <recommendedName>
        <fullName evidence="6">Serine protease PepD</fullName>
    </recommendedName>
</protein>
<dbReference type="Gene3D" id="2.40.10.120">
    <property type="match status" value="1"/>
</dbReference>
<organism evidence="4 5">
    <name type="scientific">Winogradskya humida</name>
    <dbReference type="NCBI Taxonomy" id="113566"/>
    <lineage>
        <taxon>Bacteria</taxon>
        <taxon>Bacillati</taxon>
        <taxon>Actinomycetota</taxon>
        <taxon>Actinomycetes</taxon>
        <taxon>Micromonosporales</taxon>
        <taxon>Micromonosporaceae</taxon>
        <taxon>Winogradskya</taxon>
    </lineage>
</organism>
<sequence>MTDLLTRPPYSDPYGDGSHSDGSHGDNSYGDGTSSHNAPPPLPPNVYSHRKGGNGRWPRRIAGGAALLALVAGGGASGAVIAEHYAGDGTTTAAAGTTTTATNASAATTGSTSLAAVAAKVSPSIVTVLIDGQNESALGSGVVLRSDGLVLTNNHVISSGGTVSVRLSDGRTVPAEVVATDTTHDLALVQATGITGLTPATFGTDDSVAVGDTVLAFGAPLGLEGTVTSGIVSALDREVSTGTEKLSGLLQTDAAINEGNSGGALVDTAGNVIGINVAIATADTSSTGSVGLGFAIPADTVTQVVKQLETKAS</sequence>
<keyword evidence="1" id="KW-0645">Protease</keyword>
<dbReference type="PANTHER" id="PTHR43343:SF3">
    <property type="entry name" value="PROTEASE DO-LIKE 8, CHLOROPLASTIC"/>
    <property type="match status" value="1"/>
</dbReference>
<dbReference type="PANTHER" id="PTHR43343">
    <property type="entry name" value="PEPTIDASE S12"/>
    <property type="match status" value="1"/>
</dbReference>